<dbReference type="PROSITE" id="PS00211">
    <property type="entry name" value="ABC_TRANSPORTER_1"/>
    <property type="match status" value="1"/>
</dbReference>
<feature type="transmembrane region" description="Helical" evidence="10">
    <location>
        <begin position="233"/>
        <end position="257"/>
    </location>
</feature>
<evidence type="ECO:0000313" key="14">
    <source>
        <dbReference type="Proteomes" id="UP000718821"/>
    </source>
</evidence>
<comment type="subcellular location">
    <subcellularLocation>
        <location evidence="1">Cell membrane</location>
        <topology evidence="1">Multi-pass membrane protein</topology>
    </subcellularLocation>
</comment>
<dbReference type="CDD" id="cd18548">
    <property type="entry name" value="ABC_6TM_Tm287_like"/>
    <property type="match status" value="1"/>
</dbReference>
<dbReference type="Proteomes" id="UP000718821">
    <property type="component" value="Unassembled WGS sequence"/>
</dbReference>
<dbReference type="AlphaFoldDB" id="A0A938WWJ2"/>
<reference evidence="13" key="1">
    <citation type="submission" date="2020-08" db="EMBL/GenBank/DDBJ databases">
        <authorList>
            <person name="Cejkova D."/>
            <person name="Kubasova T."/>
            <person name="Jahodarova E."/>
            <person name="Rychlik I."/>
        </authorList>
    </citation>
    <scope>NUCLEOTIDE SEQUENCE</scope>
    <source>
        <strain evidence="13">An836</strain>
    </source>
</reference>
<dbReference type="SUPFAM" id="SSF52540">
    <property type="entry name" value="P-loop containing nucleoside triphosphate hydrolases"/>
    <property type="match status" value="1"/>
</dbReference>
<keyword evidence="2" id="KW-0813">Transport</keyword>
<feature type="domain" description="ABC transporter" evidence="11">
    <location>
        <begin position="357"/>
        <end position="591"/>
    </location>
</feature>
<dbReference type="GO" id="GO:0015421">
    <property type="term" value="F:ABC-type oligopeptide transporter activity"/>
    <property type="evidence" value="ECO:0007669"/>
    <property type="project" value="TreeGrafter"/>
</dbReference>
<keyword evidence="8 10" id="KW-0472">Membrane</keyword>
<evidence type="ECO:0000259" key="12">
    <source>
        <dbReference type="PROSITE" id="PS50929"/>
    </source>
</evidence>
<dbReference type="GO" id="GO:0005524">
    <property type="term" value="F:ATP binding"/>
    <property type="evidence" value="ECO:0007669"/>
    <property type="project" value="UniProtKB-KW"/>
</dbReference>
<keyword evidence="5" id="KW-0547">Nucleotide-binding</keyword>
<dbReference type="InterPro" id="IPR017871">
    <property type="entry name" value="ABC_transporter-like_CS"/>
</dbReference>
<feature type="transmembrane region" description="Helical" evidence="10">
    <location>
        <begin position="55"/>
        <end position="77"/>
    </location>
</feature>
<gene>
    <name evidence="13" type="ORF">H7U32_04300</name>
</gene>
<dbReference type="InterPro" id="IPR036640">
    <property type="entry name" value="ABC1_TM_sf"/>
</dbReference>
<evidence type="ECO:0000313" key="13">
    <source>
        <dbReference type="EMBL" id="MBM6699549.1"/>
    </source>
</evidence>
<dbReference type="SUPFAM" id="SSF90123">
    <property type="entry name" value="ABC transporter transmembrane region"/>
    <property type="match status" value="1"/>
</dbReference>
<organism evidence="13 14">
    <name type="scientific">Bifidobacterium pullorum subsp. saeculare</name>
    <dbReference type="NCBI Taxonomy" id="78257"/>
    <lineage>
        <taxon>Bacteria</taxon>
        <taxon>Bacillati</taxon>
        <taxon>Actinomycetota</taxon>
        <taxon>Actinomycetes</taxon>
        <taxon>Bifidobacteriales</taxon>
        <taxon>Bifidobacteriaceae</taxon>
        <taxon>Bifidobacterium</taxon>
    </lineage>
</organism>
<dbReference type="InterPro" id="IPR003593">
    <property type="entry name" value="AAA+_ATPase"/>
</dbReference>
<feature type="region of interest" description="Disordered" evidence="9">
    <location>
        <begin position="593"/>
        <end position="612"/>
    </location>
</feature>
<evidence type="ECO:0000256" key="8">
    <source>
        <dbReference type="ARBA" id="ARBA00023136"/>
    </source>
</evidence>
<dbReference type="InterPro" id="IPR027417">
    <property type="entry name" value="P-loop_NTPase"/>
</dbReference>
<feature type="transmembrane region" description="Helical" evidence="10">
    <location>
        <begin position="156"/>
        <end position="180"/>
    </location>
</feature>
<dbReference type="GO" id="GO:0005886">
    <property type="term" value="C:plasma membrane"/>
    <property type="evidence" value="ECO:0007669"/>
    <property type="project" value="UniProtKB-SubCell"/>
</dbReference>
<dbReference type="Gene3D" id="3.40.50.300">
    <property type="entry name" value="P-loop containing nucleotide triphosphate hydrolases"/>
    <property type="match status" value="1"/>
</dbReference>
<evidence type="ECO:0000256" key="4">
    <source>
        <dbReference type="ARBA" id="ARBA00022692"/>
    </source>
</evidence>
<reference evidence="13" key="2">
    <citation type="journal article" date="2021" name="Sci. Rep.">
        <title>The distribution of antibiotic resistance genes in chicken gut microbiota commensals.</title>
        <authorList>
            <person name="Juricova H."/>
            <person name="Matiasovicova J."/>
            <person name="Kubasova T."/>
            <person name="Cejkova D."/>
            <person name="Rychlik I."/>
        </authorList>
    </citation>
    <scope>NUCLEOTIDE SEQUENCE</scope>
    <source>
        <strain evidence="13">An836</strain>
    </source>
</reference>
<keyword evidence="4 10" id="KW-0812">Transmembrane</keyword>
<evidence type="ECO:0000256" key="9">
    <source>
        <dbReference type="SAM" id="MobiDB-lite"/>
    </source>
</evidence>
<evidence type="ECO:0000256" key="3">
    <source>
        <dbReference type="ARBA" id="ARBA00022475"/>
    </source>
</evidence>
<dbReference type="PROSITE" id="PS50893">
    <property type="entry name" value="ABC_TRANSPORTER_2"/>
    <property type="match status" value="1"/>
</dbReference>
<feature type="domain" description="ABC transmembrane type-1" evidence="12">
    <location>
        <begin position="16"/>
        <end position="297"/>
    </location>
</feature>
<keyword evidence="3" id="KW-1003">Cell membrane</keyword>
<dbReference type="FunFam" id="3.40.50.300:FF:000854">
    <property type="entry name" value="Multidrug ABC transporter ATP-binding protein"/>
    <property type="match status" value="1"/>
</dbReference>
<accession>A0A938WWJ2</accession>
<dbReference type="PANTHER" id="PTHR43394">
    <property type="entry name" value="ATP-DEPENDENT PERMEASE MDL1, MITOCHONDRIAL"/>
    <property type="match status" value="1"/>
</dbReference>
<evidence type="ECO:0000256" key="5">
    <source>
        <dbReference type="ARBA" id="ARBA00022741"/>
    </source>
</evidence>
<dbReference type="SMART" id="SM00382">
    <property type="entry name" value="AAA"/>
    <property type="match status" value="1"/>
</dbReference>
<keyword evidence="14" id="KW-1185">Reference proteome</keyword>
<dbReference type="PANTHER" id="PTHR43394:SF1">
    <property type="entry name" value="ATP-BINDING CASSETTE SUB-FAMILY B MEMBER 10, MITOCHONDRIAL"/>
    <property type="match status" value="1"/>
</dbReference>
<keyword evidence="6 13" id="KW-0067">ATP-binding</keyword>
<evidence type="ECO:0000256" key="6">
    <source>
        <dbReference type="ARBA" id="ARBA00022840"/>
    </source>
</evidence>
<evidence type="ECO:0000259" key="11">
    <source>
        <dbReference type="PROSITE" id="PS50893"/>
    </source>
</evidence>
<dbReference type="RefSeq" id="WP_204468382.1">
    <property type="nucleotide sequence ID" value="NZ_JACLYU010000005.1"/>
</dbReference>
<dbReference type="GO" id="GO:0016887">
    <property type="term" value="F:ATP hydrolysis activity"/>
    <property type="evidence" value="ECO:0007669"/>
    <property type="project" value="InterPro"/>
</dbReference>
<proteinExistence type="predicted"/>
<feature type="transmembrane region" description="Helical" evidence="10">
    <location>
        <begin position="277"/>
        <end position="296"/>
    </location>
</feature>
<keyword evidence="7 10" id="KW-1133">Transmembrane helix</keyword>
<dbReference type="EMBL" id="JACLYU010000005">
    <property type="protein sequence ID" value="MBM6699549.1"/>
    <property type="molecule type" value="Genomic_DNA"/>
</dbReference>
<dbReference type="InterPro" id="IPR011527">
    <property type="entry name" value="ABC1_TM_dom"/>
</dbReference>
<dbReference type="PROSITE" id="PS50929">
    <property type="entry name" value="ABC_TM1F"/>
    <property type="match status" value="1"/>
</dbReference>
<sequence length="612" mass="66788">MRLLLRFLKPYAGLAAATLFALLLDVAGALFVPTILAEMINVGAEGGTEHILPTGMLMLAVTVVSGVGALVGSYLCAKLCANVGRDMRNAIYDSTLRFSDGDFNRFGTGSMITRTLNDVNVIQQAVMMSFQMLVPVPIMCVMGISLSFMLDVTMGWLLLVTVLIVVAITVVVVVKAAPIFDKLQRFIDRMNVVLRENITGVRPIRAFGRERHERKRLDTAFSDYAGSAIRVNLLFAGLDSFSFFFINIIIVAVMWVGGDRVGMHAMQIGDITALIEYSILILFYIMMAGFVMFMVPRAFICLGRAKEVIDLKPSIADPEGPDATEGRNAALAWQKQPSYLAQGEARAALDAAHPKVACFNHMTFRFSDAAEDTLQDLTFSCRRGQTTAIIGPTGSGKSTIARLMLRLIDATDGRVLLEGRNVTTMTQAELRDHIAYVPQKAWLFSGTIAENLRYGDPDATDEELWHALDVAQGSFVRELPDGLDSRVAQGGTNFSGGQRQRLAIARALVKKADLYIFDDSFSALDFATDAKLRKALATEITDAAVLIIAQRVSTIVHADQIIVLADGKVQGRGTHDELMRTCATYQEIARSQMRADDADGTDGTDGTDEVVK</sequence>
<dbReference type="Pfam" id="PF00664">
    <property type="entry name" value="ABC_membrane"/>
    <property type="match status" value="1"/>
</dbReference>
<dbReference type="InterPro" id="IPR003439">
    <property type="entry name" value="ABC_transporter-like_ATP-bd"/>
</dbReference>
<evidence type="ECO:0000256" key="1">
    <source>
        <dbReference type="ARBA" id="ARBA00004651"/>
    </source>
</evidence>
<evidence type="ECO:0000256" key="7">
    <source>
        <dbReference type="ARBA" id="ARBA00022989"/>
    </source>
</evidence>
<feature type="transmembrane region" description="Helical" evidence="10">
    <location>
        <begin position="132"/>
        <end position="150"/>
    </location>
</feature>
<dbReference type="Pfam" id="PF00005">
    <property type="entry name" value="ABC_tran"/>
    <property type="match status" value="1"/>
</dbReference>
<comment type="caution">
    <text evidence="13">The sequence shown here is derived from an EMBL/GenBank/DDBJ whole genome shotgun (WGS) entry which is preliminary data.</text>
</comment>
<protein>
    <submittedName>
        <fullName evidence="13">ABC transporter ATP-binding protein</fullName>
    </submittedName>
</protein>
<dbReference type="Gene3D" id="1.20.1560.10">
    <property type="entry name" value="ABC transporter type 1, transmembrane domain"/>
    <property type="match status" value="1"/>
</dbReference>
<feature type="compositionally biased region" description="Acidic residues" evidence="9">
    <location>
        <begin position="598"/>
        <end position="612"/>
    </location>
</feature>
<dbReference type="InterPro" id="IPR039421">
    <property type="entry name" value="Type_1_exporter"/>
</dbReference>
<name>A0A938WWJ2_9BIFI</name>
<evidence type="ECO:0000256" key="2">
    <source>
        <dbReference type="ARBA" id="ARBA00022448"/>
    </source>
</evidence>
<evidence type="ECO:0000256" key="10">
    <source>
        <dbReference type="SAM" id="Phobius"/>
    </source>
</evidence>